<dbReference type="RefSeq" id="WP_007209157.1">
    <property type="nucleotide sequence ID" value="NZ_GL622241.1"/>
</dbReference>
<sequence length="114" mass="12665">MEKRCLKKVDNLWILFNGKEYCVGLTKEAQDELGNVTFATLPTVGKQVNVGDTLLEVEAEKAVNEFVSPLAGVISSVNEKINNDIDVLNDEDEMNAWFLSLKDVQAADFEAIED</sequence>
<dbReference type="Proteomes" id="UP000010296">
    <property type="component" value="Unassembled WGS sequence"/>
</dbReference>
<comment type="caution">
    <text evidence="4">The sequence shown here is derived from an EMBL/GenBank/DDBJ whole genome shotgun (WGS) entry which is preliminary data.</text>
</comment>
<gene>
    <name evidence="4" type="ORF">HMPREF9088_2146</name>
</gene>
<evidence type="ECO:0000256" key="1">
    <source>
        <dbReference type="ARBA" id="ARBA00009249"/>
    </source>
</evidence>
<evidence type="ECO:0000256" key="2">
    <source>
        <dbReference type="ARBA" id="ARBA00022823"/>
    </source>
</evidence>
<comment type="similarity">
    <text evidence="1">Belongs to the GcvH family.</text>
</comment>
<dbReference type="AlphaFoldDB" id="E6LIF6"/>
<dbReference type="GO" id="GO:0005737">
    <property type="term" value="C:cytoplasm"/>
    <property type="evidence" value="ECO:0007669"/>
    <property type="project" value="TreeGrafter"/>
</dbReference>
<evidence type="ECO:0000259" key="3">
    <source>
        <dbReference type="PROSITE" id="PS50968"/>
    </source>
</evidence>
<name>E6LIF6_ENTI1</name>
<dbReference type="InterPro" id="IPR033753">
    <property type="entry name" value="GCV_H/Fam206"/>
</dbReference>
<dbReference type="Gene3D" id="2.40.50.100">
    <property type="match status" value="1"/>
</dbReference>
<dbReference type="Pfam" id="PF01597">
    <property type="entry name" value="GCV_H"/>
    <property type="match status" value="1"/>
</dbReference>
<dbReference type="PROSITE" id="PS50968">
    <property type="entry name" value="BIOTINYL_LIPOYL"/>
    <property type="match status" value="1"/>
</dbReference>
<dbReference type="OrthoDB" id="9796712at2"/>
<protein>
    <submittedName>
        <fullName evidence="4">Glycine cleavage H-protein</fullName>
    </submittedName>
</protein>
<dbReference type="SUPFAM" id="SSF51230">
    <property type="entry name" value="Single hybrid motif"/>
    <property type="match status" value="1"/>
</dbReference>
<dbReference type="InterPro" id="IPR000089">
    <property type="entry name" value="Biotin_lipoyl"/>
</dbReference>
<evidence type="ECO:0000313" key="5">
    <source>
        <dbReference type="Proteomes" id="UP000010296"/>
    </source>
</evidence>
<dbReference type="InterPro" id="IPR011053">
    <property type="entry name" value="Single_hybrid_motif"/>
</dbReference>
<dbReference type="CDD" id="cd06848">
    <property type="entry name" value="GCS_H"/>
    <property type="match status" value="1"/>
</dbReference>
<dbReference type="GO" id="GO:0005960">
    <property type="term" value="C:glycine cleavage complex"/>
    <property type="evidence" value="ECO:0007669"/>
    <property type="project" value="InterPro"/>
</dbReference>
<evidence type="ECO:0000313" key="4">
    <source>
        <dbReference type="EMBL" id="EFU73031.1"/>
    </source>
</evidence>
<dbReference type="PROSITE" id="PS00189">
    <property type="entry name" value="LIPOYL"/>
    <property type="match status" value="1"/>
</dbReference>
<proteinExistence type="inferred from homology"/>
<dbReference type="STRING" id="888064.HMPREF9088_2146"/>
<dbReference type="GO" id="GO:0019464">
    <property type="term" value="P:glycine decarboxylation via glycine cleavage system"/>
    <property type="evidence" value="ECO:0007669"/>
    <property type="project" value="InterPro"/>
</dbReference>
<dbReference type="PANTHER" id="PTHR11715">
    <property type="entry name" value="GLYCINE CLEAVAGE SYSTEM H PROTEIN"/>
    <property type="match status" value="1"/>
</dbReference>
<dbReference type="HOGENOM" id="CLU_097408_3_1_9"/>
<dbReference type="PANTHER" id="PTHR11715:SF3">
    <property type="entry name" value="GLYCINE CLEAVAGE SYSTEM H PROTEIN-RELATED"/>
    <property type="match status" value="1"/>
</dbReference>
<dbReference type="InterPro" id="IPR002930">
    <property type="entry name" value="GCV_H"/>
</dbReference>
<dbReference type="EMBL" id="AEPV01000086">
    <property type="protein sequence ID" value="EFU73031.1"/>
    <property type="molecule type" value="Genomic_DNA"/>
</dbReference>
<dbReference type="InterPro" id="IPR003016">
    <property type="entry name" value="2-oxoA_DH_lipoyl-BS"/>
</dbReference>
<keyword evidence="5" id="KW-1185">Reference proteome</keyword>
<keyword evidence="2" id="KW-0450">Lipoyl</keyword>
<organism evidence="4 5">
    <name type="scientific">Enterococcus italicus (strain DSM 15952 / CCUG 50447 / LMG 22039 / TP 1.5)</name>
    <dbReference type="NCBI Taxonomy" id="888064"/>
    <lineage>
        <taxon>Bacteria</taxon>
        <taxon>Bacillati</taxon>
        <taxon>Bacillota</taxon>
        <taxon>Bacilli</taxon>
        <taxon>Lactobacillales</taxon>
        <taxon>Enterococcaceae</taxon>
        <taxon>Enterococcus</taxon>
    </lineage>
</organism>
<feature type="domain" description="Lipoyl-binding" evidence="3">
    <location>
        <begin position="20"/>
        <end position="102"/>
    </location>
</feature>
<dbReference type="GO" id="GO:0009249">
    <property type="term" value="P:protein lipoylation"/>
    <property type="evidence" value="ECO:0007669"/>
    <property type="project" value="TreeGrafter"/>
</dbReference>
<accession>E6LIF6</accession>
<reference evidence="4 5" key="1">
    <citation type="submission" date="2010-12" db="EMBL/GenBank/DDBJ databases">
        <authorList>
            <person name="Muzny D."/>
            <person name="Qin X."/>
            <person name="Deng J."/>
            <person name="Jiang H."/>
            <person name="Liu Y."/>
            <person name="Qu J."/>
            <person name="Song X.-Z."/>
            <person name="Zhang L."/>
            <person name="Thornton R."/>
            <person name="Coyle M."/>
            <person name="Francisco L."/>
            <person name="Jackson L."/>
            <person name="Javaid M."/>
            <person name="Korchina V."/>
            <person name="Kovar C."/>
            <person name="Mata R."/>
            <person name="Mathew T."/>
            <person name="Ngo R."/>
            <person name="Nguyen L."/>
            <person name="Nguyen N."/>
            <person name="Okwuonu G."/>
            <person name="Ongeri F."/>
            <person name="Pham C."/>
            <person name="Simmons D."/>
            <person name="Wilczek-Boney K."/>
            <person name="Hale W."/>
            <person name="Jakkamsetti A."/>
            <person name="Pham P."/>
            <person name="Ruth R."/>
            <person name="San Lucas F."/>
            <person name="Warren J."/>
            <person name="Zhang J."/>
            <person name="Zhao Z."/>
            <person name="Zhou C."/>
            <person name="Zhu D."/>
            <person name="Lee S."/>
            <person name="Bess C."/>
            <person name="Blankenburg K."/>
            <person name="Forbes L."/>
            <person name="Fu Q."/>
            <person name="Gubbala S."/>
            <person name="Hirani K."/>
            <person name="Jayaseelan J.C."/>
            <person name="Lara F."/>
            <person name="Munidasa M."/>
            <person name="Palculict T."/>
            <person name="Patil S."/>
            <person name="Pu L.-L."/>
            <person name="Saada N."/>
            <person name="Tang L."/>
            <person name="Weissenberger G."/>
            <person name="Zhu Y."/>
            <person name="Hemphill L."/>
            <person name="Shang Y."/>
            <person name="Youmans B."/>
            <person name="Ayvaz T."/>
            <person name="Ross M."/>
            <person name="Santibanez J."/>
            <person name="Aqrawi P."/>
            <person name="Gross S."/>
            <person name="Joshi V."/>
            <person name="Fowler G."/>
            <person name="Nazareth L."/>
            <person name="Reid J."/>
            <person name="Worley K."/>
            <person name="Petrosino J."/>
            <person name="Highlander S."/>
            <person name="Gibbs R."/>
        </authorList>
    </citation>
    <scope>NUCLEOTIDE SEQUENCE [LARGE SCALE GENOMIC DNA]</scope>
    <source>
        <strain evidence="5">DSM 15952 / CCUG 50447 / LMG 22039 / TP 1.5</strain>
    </source>
</reference>
<dbReference type="eggNOG" id="COG0509">
    <property type="taxonomic scope" value="Bacteria"/>
</dbReference>